<dbReference type="AlphaFoldDB" id="A0A6V8NM24"/>
<accession>A0A6V8NM24</accession>
<dbReference type="RefSeq" id="WP_176226556.1">
    <property type="nucleotide sequence ID" value="NZ_BLRV01000046.1"/>
</dbReference>
<dbReference type="EMBL" id="BLRY01000085">
    <property type="protein sequence ID" value="GFP27929.1"/>
    <property type="molecule type" value="Genomic_DNA"/>
</dbReference>
<dbReference type="Gene3D" id="3.30.70.930">
    <property type="match status" value="1"/>
</dbReference>
<dbReference type="InterPro" id="IPR011522">
    <property type="entry name" value="Thiamin/HMP-bd_put_YkoF"/>
</dbReference>
<dbReference type="InterPro" id="IPR029756">
    <property type="entry name" value="MTH1187/YkoF-like"/>
</dbReference>
<protein>
    <recommendedName>
        <fullName evidence="1">Thiamin/hydroxymethyl pyrimidine-binding YkoF putative domain-containing protein</fullName>
    </recommendedName>
</protein>
<evidence type="ECO:0000313" key="7">
    <source>
        <dbReference type="Proteomes" id="UP000591948"/>
    </source>
</evidence>
<dbReference type="Pfam" id="PF07615">
    <property type="entry name" value="Ykof"/>
    <property type="match status" value="1"/>
</dbReference>
<keyword evidence="7" id="KW-1185">Reference proteome</keyword>
<evidence type="ECO:0000313" key="6">
    <source>
        <dbReference type="Proteomes" id="UP000580051"/>
    </source>
</evidence>
<evidence type="ECO:0000313" key="5">
    <source>
        <dbReference type="Proteomes" id="UP000576480"/>
    </source>
</evidence>
<sequence>MMMAQVSLYPLAQEDLNPAIEEVWKTFKERGLQYRITPMSTCVWAEEDGRVFSALEEAFARARAHGSAVMVMTVTSGEKVKALLEYL</sequence>
<evidence type="ECO:0000313" key="2">
    <source>
        <dbReference type="EMBL" id="GFP21419.1"/>
    </source>
</evidence>
<dbReference type="Proteomes" id="UP000576480">
    <property type="component" value="Unassembled WGS sequence"/>
</dbReference>
<evidence type="ECO:0000259" key="1">
    <source>
        <dbReference type="Pfam" id="PF07615"/>
    </source>
</evidence>
<feature type="domain" description="Thiamin/hydroxymethyl pyrimidine-binding YkoF putative" evidence="1">
    <location>
        <begin position="4"/>
        <end position="75"/>
    </location>
</feature>
<proteinExistence type="predicted"/>
<gene>
    <name evidence="2" type="ORF">HKBW3S06_00646</name>
    <name evidence="3" type="ORF">HKBW3S33_01340</name>
    <name evidence="4" type="ORF">HKBW3S43_01242</name>
</gene>
<comment type="caution">
    <text evidence="2">The sequence shown here is derived from an EMBL/GenBank/DDBJ whole genome shotgun (WGS) entry which is preliminary data.</text>
</comment>
<dbReference type="EMBL" id="BLSB01000107">
    <property type="protein sequence ID" value="GFP35451.1"/>
    <property type="molecule type" value="Genomic_DNA"/>
</dbReference>
<organism evidence="2 6">
    <name type="scientific">Candidatus Hakubella thermalkaliphila</name>
    <dbReference type="NCBI Taxonomy" id="2754717"/>
    <lineage>
        <taxon>Bacteria</taxon>
        <taxon>Bacillati</taxon>
        <taxon>Actinomycetota</taxon>
        <taxon>Actinomycetota incertae sedis</taxon>
        <taxon>Candidatus Hakubellales</taxon>
        <taxon>Candidatus Hakubellaceae</taxon>
        <taxon>Candidatus Hakubella</taxon>
    </lineage>
</organism>
<dbReference type="EMBL" id="BLRV01000046">
    <property type="protein sequence ID" value="GFP21419.1"/>
    <property type="molecule type" value="Genomic_DNA"/>
</dbReference>
<reference evidence="5 6" key="1">
    <citation type="journal article" date="2020" name="Front. Microbiol.">
        <title>Single-cell genomics of novel Actinobacteria with the Wood-Ljungdahl pathway discovered in a serpentinizing system.</title>
        <authorList>
            <person name="Merino N."/>
            <person name="Kawai M."/>
            <person name="Boyd E.S."/>
            <person name="Colman D.R."/>
            <person name="McGlynn S.E."/>
            <person name="Nealson K.H."/>
            <person name="Kurokawa K."/>
            <person name="Hongoh Y."/>
        </authorList>
    </citation>
    <scope>NUCLEOTIDE SEQUENCE [LARGE SCALE GENOMIC DNA]</scope>
    <source>
        <strain evidence="2 6">S06</strain>
        <strain evidence="3 7">S33</strain>
        <strain evidence="4 5">S43</strain>
    </source>
</reference>
<evidence type="ECO:0000313" key="4">
    <source>
        <dbReference type="EMBL" id="GFP35451.1"/>
    </source>
</evidence>
<dbReference type="SUPFAM" id="SSF89957">
    <property type="entry name" value="MTH1187/YkoF-like"/>
    <property type="match status" value="1"/>
</dbReference>
<dbReference type="Proteomes" id="UP000591948">
    <property type="component" value="Unassembled WGS sequence"/>
</dbReference>
<name>A0A6V8NM24_9ACTN</name>
<dbReference type="Proteomes" id="UP000580051">
    <property type="component" value="Unassembled WGS sequence"/>
</dbReference>
<evidence type="ECO:0000313" key="3">
    <source>
        <dbReference type="EMBL" id="GFP27929.1"/>
    </source>
</evidence>